<evidence type="ECO:0000256" key="1">
    <source>
        <dbReference type="ARBA" id="ARBA00022670"/>
    </source>
</evidence>
<dbReference type="FunFam" id="2.40.10.10:FF:000181">
    <property type="entry name" value="Chymotrypsinogen A"/>
    <property type="match status" value="1"/>
</dbReference>
<dbReference type="OrthoDB" id="5918597at2759"/>
<dbReference type="GeneID" id="105740882"/>
<keyword evidence="1 6" id="KW-0645">Protease</keyword>
<dbReference type="InterPro" id="IPR018114">
    <property type="entry name" value="TRYPSIN_HIS"/>
</dbReference>
<evidence type="ECO:0000259" key="7">
    <source>
        <dbReference type="PROSITE" id="PS50240"/>
    </source>
</evidence>
<keyword evidence="8" id="KW-1185">Reference proteome</keyword>
<dbReference type="PANTHER" id="PTHR24252">
    <property type="entry name" value="ACROSIN-RELATED"/>
    <property type="match status" value="1"/>
</dbReference>
<evidence type="ECO:0000313" key="8">
    <source>
        <dbReference type="Proteomes" id="UP000515203"/>
    </source>
</evidence>
<name>A0A6P6DZ89_OCTDE</name>
<gene>
    <name evidence="9" type="primary">LOC105740882</name>
</gene>
<evidence type="ECO:0000313" key="9">
    <source>
        <dbReference type="RefSeq" id="XP_023565093.1"/>
    </source>
</evidence>
<evidence type="ECO:0000256" key="5">
    <source>
        <dbReference type="ARBA" id="ARBA00023157"/>
    </source>
</evidence>
<reference evidence="9" key="1">
    <citation type="submission" date="2025-08" db="UniProtKB">
        <authorList>
            <consortium name="RefSeq"/>
        </authorList>
    </citation>
    <scope>IDENTIFICATION</scope>
</reference>
<sequence>MTEESRAKHGPGTGSLALALPSSAPVCSHIGKVPFTHKDLSPSDEEWRPHSGSWWPWLHDLGQCQVGGWYMAENLLECGVPAIPPELSDLSRIINGQDAVPGSWPWMAYLQVIKGEDVYQCGGSLICKHWVITAAHCSVETTDKVFLGVYDLRAPDKHWQELDVEEVFIHPNFTLETVSYDVALIKLATPAQLNERVSPVCLPRPCDRFRPGTECVTTGWGWTSVDPPDASTKLQQAVLPLVSTKECKKIFGDRITDQMICAGANGVSSCMGDSGGPLMCKKNGAWTLVGIVSWGDLTCPTSTPLVYSRVTAVMSWVWKILAQYPCPCFSKPQ</sequence>
<evidence type="ECO:0000256" key="4">
    <source>
        <dbReference type="ARBA" id="ARBA00023145"/>
    </source>
</evidence>
<dbReference type="GO" id="GO:0004252">
    <property type="term" value="F:serine-type endopeptidase activity"/>
    <property type="evidence" value="ECO:0007669"/>
    <property type="project" value="InterPro"/>
</dbReference>
<proteinExistence type="predicted"/>
<evidence type="ECO:0000256" key="3">
    <source>
        <dbReference type="ARBA" id="ARBA00022825"/>
    </source>
</evidence>
<dbReference type="PROSITE" id="PS50240">
    <property type="entry name" value="TRYPSIN_DOM"/>
    <property type="match status" value="1"/>
</dbReference>
<dbReference type="PROSITE" id="PS00135">
    <property type="entry name" value="TRYPSIN_SER"/>
    <property type="match status" value="1"/>
</dbReference>
<evidence type="ECO:0000256" key="6">
    <source>
        <dbReference type="RuleBase" id="RU363034"/>
    </source>
</evidence>
<dbReference type="PROSITE" id="PS00134">
    <property type="entry name" value="TRYPSIN_HIS"/>
    <property type="match status" value="1"/>
</dbReference>
<dbReference type="SUPFAM" id="SSF50494">
    <property type="entry name" value="Trypsin-like serine proteases"/>
    <property type="match status" value="1"/>
</dbReference>
<dbReference type="InParanoid" id="A0A6P6DZ89"/>
<dbReference type="Gene3D" id="2.40.10.10">
    <property type="entry name" value="Trypsin-like serine proteases"/>
    <property type="match status" value="1"/>
</dbReference>
<dbReference type="FunFam" id="2.40.10.10:FF:000176">
    <property type="entry name" value="Chymotrypsinogen A"/>
    <property type="match status" value="1"/>
</dbReference>
<protein>
    <submittedName>
        <fullName evidence="9">Chymotrypsinogen B-like</fullName>
    </submittedName>
</protein>
<keyword evidence="5" id="KW-1015">Disulfide bond</keyword>
<dbReference type="InterPro" id="IPR001254">
    <property type="entry name" value="Trypsin_dom"/>
</dbReference>
<evidence type="ECO:0000256" key="2">
    <source>
        <dbReference type="ARBA" id="ARBA00022801"/>
    </source>
</evidence>
<dbReference type="PANTHER" id="PTHR24252:SF7">
    <property type="entry name" value="HYALIN"/>
    <property type="match status" value="1"/>
</dbReference>
<dbReference type="Pfam" id="PF00089">
    <property type="entry name" value="Trypsin"/>
    <property type="match status" value="1"/>
</dbReference>
<dbReference type="RefSeq" id="XP_023565093.1">
    <property type="nucleotide sequence ID" value="XM_023709325.1"/>
</dbReference>
<dbReference type="InterPro" id="IPR043504">
    <property type="entry name" value="Peptidase_S1_PA_chymotrypsin"/>
</dbReference>
<dbReference type="InterPro" id="IPR001314">
    <property type="entry name" value="Peptidase_S1A"/>
</dbReference>
<feature type="domain" description="Peptidase S1" evidence="7">
    <location>
        <begin position="93"/>
        <end position="322"/>
    </location>
</feature>
<dbReference type="Proteomes" id="UP000515203">
    <property type="component" value="Unplaced"/>
</dbReference>
<dbReference type="SMART" id="SM00020">
    <property type="entry name" value="Tryp_SPc"/>
    <property type="match status" value="1"/>
</dbReference>
<organism evidence="8 9">
    <name type="scientific">Octodon degus</name>
    <name type="common">Degu</name>
    <name type="synonym">Sciurus degus</name>
    <dbReference type="NCBI Taxonomy" id="10160"/>
    <lineage>
        <taxon>Eukaryota</taxon>
        <taxon>Metazoa</taxon>
        <taxon>Chordata</taxon>
        <taxon>Craniata</taxon>
        <taxon>Vertebrata</taxon>
        <taxon>Euteleostomi</taxon>
        <taxon>Mammalia</taxon>
        <taxon>Eutheria</taxon>
        <taxon>Euarchontoglires</taxon>
        <taxon>Glires</taxon>
        <taxon>Rodentia</taxon>
        <taxon>Hystricomorpha</taxon>
        <taxon>Octodontidae</taxon>
        <taxon>Octodon</taxon>
    </lineage>
</organism>
<dbReference type="CDD" id="cd00190">
    <property type="entry name" value="Tryp_SPc"/>
    <property type="match status" value="1"/>
</dbReference>
<keyword evidence="3 6" id="KW-0720">Serine protease</keyword>
<dbReference type="AlphaFoldDB" id="A0A6P6DZ89"/>
<dbReference type="PRINTS" id="PR00722">
    <property type="entry name" value="CHYMOTRYPSIN"/>
</dbReference>
<keyword evidence="4" id="KW-0865">Zymogen</keyword>
<dbReference type="InterPro" id="IPR009003">
    <property type="entry name" value="Peptidase_S1_PA"/>
</dbReference>
<accession>A0A6P6DZ89</accession>
<dbReference type="GO" id="GO:0006508">
    <property type="term" value="P:proteolysis"/>
    <property type="evidence" value="ECO:0007669"/>
    <property type="project" value="UniProtKB-KW"/>
</dbReference>
<dbReference type="InterPro" id="IPR033116">
    <property type="entry name" value="TRYPSIN_SER"/>
</dbReference>
<keyword evidence="2 6" id="KW-0378">Hydrolase</keyword>